<dbReference type="RefSeq" id="WP_197004097.1">
    <property type="nucleotide sequence ID" value="NZ_BONS01000022.1"/>
</dbReference>
<accession>A0A8J7GB80</accession>
<dbReference type="Gene3D" id="3.90.1200.10">
    <property type="match status" value="1"/>
</dbReference>
<evidence type="ECO:0000313" key="3">
    <source>
        <dbReference type="Proteomes" id="UP000622552"/>
    </source>
</evidence>
<dbReference type="EMBL" id="JADOUF010000001">
    <property type="protein sequence ID" value="MBG6137208.1"/>
    <property type="molecule type" value="Genomic_DNA"/>
</dbReference>
<keyword evidence="3" id="KW-1185">Reference proteome</keyword>
<evidence type="ECO:0000259" key="1">
    <source>
        <dbReference type="Pfam" id="PF01636"/>
    </source>
</evidence>
<dbReference type="SUPFAM" id="SSF56112">
    <property type="entry name" value="Protein kinase-like (PK-like)"/>
    <property type="match status" value="1"/>
</dbReference>
<dbReference type="Pfam" id="PF01636">
    <property type="entry name" value="APH"/>
    <property type="match status" value="1"/>
</dbReference>
<evidence type="ECO:0000313" key="2">
    <source>
        <dbReference type="EMBL" id="MBG6137208.1"/>
    </source>
</evidence>
<dbReference type="InterPro" id="IPR002575">
    <property type="entry name" value="Aminoglycoside_PTrfase"/>
</dbReference>
<feature type="domain" description="Aminoglycoside phosphotransferase" evidence="1">
    <location>
        <begin position="21"/>
        <end position="203"/>
    </location>
</feature>
<reference evidence="2" key="1">
    <citation type="submission" date="2020-11" db="EMBL/GenBank/DDBJ databases">
        <title>Sequencing the genomes of 1000 actinobacteria strains.</title>
        <authorList>
            <person name="Klenk H.-P."/>
        </authorList>
    </citation>
    <scope>NUCLEOTIDE SEQUENCE</scope>
    <source>
        <strain evidence="2">DSM 45356</strain>
    </source>
</reference>
<gene>
    <name evidence="2" type="ORF">IW245_003402</name>
</gene>
<sequence length="255" mass="27700">MSQTHELVATGGLLTKRYVSWSRDEHRREWGVLTRVHAHTTDLAPRPVAADLDADPPTVTMSLLPGRPLSGSLSPAQLDGLAAALRTLWSVPCADLPARRDEPDAFVGMVAARLAEAPRPTGSAGEAYDAARDWLRHAAFGPGRTTVLGGADPNLANYLWDGERVRIVDFEDAGRSDPEIELADLVEHLRARATDWTAFLAGFDLDPDRLLAGRRLFAAFWLHLLLPGGRAEARNPPGTLDRQAARVLGLLTDGR</sequence>
<dbReference type="AlphaFoldDB" id="A0A8J7GB80"/>
<dbReference type="InterPro" id="IPR011009">
    <property type="entry name" value="Kinase-like_dom_sf"/>
</dbReference>
<dbReference type="Proteomes" id="UP000622552">
    <property type="component" value="Unassembled WGS sequence"/>
</dbReference>
<name>A0A8J7GB80_9ACTN</name>
<proteinExistence type="predicted"/>
<comment type="caution">
    <text evidence="2">The sequence shown here is derived from an EMBL/GenBank/DDBJ whole genome shotgun (WGS) entry which is preliminary data.</text>
</comment>
<organism evidence="2 3">
    <name type="scientific">Longispora fulva</name>
    <dbReference type="NCBI Taxonomy" id="619741"/>
    <lineage>
        <taxon>Bacteria</taxon>
        <taxon>Bacillati</taxon>
        <taxon>Actinomycetota</taxon>
        <taxon>Actinomycetes</taxon>
        <taxon>Micromonosporales</taxon>
        <taxon>Micromonosporaceae</taxon>
        <taxon>Longispora</taxon>
    </lineage>
</organism>
<protein>
    <recommendedName>
        <fullName evidence="1">Aminoglycoside phosphotransferase domain-containing protein</fullName>
    </recommendedName>
</protein>